<evidence type="ECO:0000313" key="3">
    <source>
        <dbReference type="EMBL" id="GAA1532757.1"/>
    </source>
</evidence>
<feature type="domain" description="AMP-binding enzyme C-terminal" evidence="2">
    <location>
        <begin position="440"/>
        <end position="517"/>
    </location>
</feature>
<evidence type="ECO:0000259" key="1">
    <source>
        <dbReference type="Pfam" id="PF00501"/>
    </source>
</evidence>
<accession>A0ABN2B4X4</accession>
<evidence type="ECO:0000259" key="2">
    <source>
        <dbReference type="Pfam" id="PF13193"/>
    </source>
</evidence>
<dbReference type="Proteomes" id="UP001500842">
    <property type="component" value="Unassembled WGS sequence"/>
</dbReference>
<dbReference type="EMBL" id="BAAAOR010000029">
    <property type="protein sequence ID" value="GAA1532757.1"/>
    <property type="molecule type" value="Genomic_DNA"/>
</dbReference>
<sequence>MTATTLPDAYAGPDRIGAMLREVAARQGDREALVVGERRVTYAELERDSARIAGGLLELGVRRGDVVALFAPNLVEAYVAFYAVTRIGGVFAPLNPRLTARELAHAVERCRPQVLLTLAEEGGYDFTERLAHVRAEVPRLVALRGELDDALTWARLLEDGSGPGAAERLARAGDAVEPGDSAILQFTSGTTSQPKGALLSQGATCRMAVELGRRFGLGPGDRYFGCSPICHLGGMTFSMVAVIGQGATFVTLPTFSAGAALEAIAAEDCSVVHGIDTHLTLLTGHEAFDPSALPLRLVSVSALAETVERVAAAFGAGVVTISQYGSTETGGAPTCGAYDDPRDKLLSTVGRPLPGIDLAVVDPASQEEVVLGETGEIRVGGWSLMIGYLSQPEEFARSLDGRGRLRTGDLGHLDDDGYLHFTGRLKNMLRVGGENVSVEEVELVLKAHPDVRDAVVVGVADDRLGEVAYAYVVPGSARPPEEAGLLAHCRGQLATFKVPRRFELIEMDDVPLIGSGKIDRRALAARAAGRAAPAPR</sequence>
<dbReference type="SUPFAM" id="SSF56801">
    <property type="entry name" value="Acetyl-CoA synthetase-like"/>
    <property type="match status" value="1"/>
</dbReference>
<protein>
    <submittedName>
        <fullName evidence="3">AMP-binding protein</fullName>
    </submittedName>
</protein>
<dbReference type="PANTHER" id="PTHR43767">
    <property type="entry name" value="LONG-CHAIN-FATTY-ACID--COA LIGASE"/>
    <property type="match status" value="1"/>
</dbReference>
<name>A0ABN2B4X4_9ACTN</name>
<reference evidence="3 4" key="1">
    <citation type="journal article" date="2019" name="Int. J. Syst. Evol. Microbiol.">
        <title>The Global Catalogue of Microorganisms (GCM) 10K type strain sequencing project: providing services to taxonomists for standard genome sequencing and annotation.</title>
        <authorList>
            <consortium name="The Broad Institute Genomics Platform"/>
            <consortium name="The Broad Institute Genome Sequencing Center for Infectious Disease"/>
            <person name="Wu L."/>
            <person name="Ma J."/>
        </authorList>
    </citation>
    <scope>NUCLEOTIDE SEQUENCE [LARGE SCALE GENOMIC DNA]</scope>
    <source>
        <strain evidence="3 4">JCM 14942</strain>
    </source>
</reference>
<gene>
    <name evidence="3" type="ORF">GCM10009788_39800</name>
</gene>
<organism evidence="3 4">
    <name type="scientific">Nocardioides humi</name>
    <dbReference type="NCBI Taxonomy" id="449461"/>
    <lineage>
        <taxon>Bacteria</taxon>
        <taxon>Bacillati</taxon>
        <taxon>Actinomycetota</taxon>
        <taxon>Actinomycetes</taxon>
        <taxon>Propionibacteriales</taxon>
        <taxon>Nocardioidaceae</taxon>
        <taxon>Nocardioides</taxon>
    </lineage>
</organism>
<comment type="caution">
    <text evidence="3">The sequence shown here is derived from an EMBL/GenBank/DDBJ whole genome shotgun (WGS) entry which is preliminary data.</text>
</comment>
<dbReference type="InterPro" id="IPR042099">
    <property type="entry name" value="ANL_N_sf"/>
</dbReference>
<dbReference type="PANTHER" id="PTHR43767:SF1">
    <property type="entry name" value="NONRIBOSOMAL PEPTIDE SYNTHASE PES1 (EUROFUNG)-RELATED"/>
    <property type="match status" value="1"/>
</dbReference>
<dbReference type="Gene3D" id="3.40.50.12780">
    <property type="entry name" value="N-terminal domain of ligase-like"/>
    <property type="match status" value="1"/>
</dbReference>
<keyword evidence="4" id="KW-1185">Reference proteome</keyword>
<dbReference type="InterPro" id="IPR025110">
    <property type="entry name" value="AMP-bd_C"/>
</dbReference>
<dbReference type="RefSeq" id="WP_344113189.1">
    <property type="nucleotide sequence ID" value="NZ_BAAAOR010000029.1"/>
</dbReference>
<dbReference type="Pfam" id="PF00501">
    <property type="entry name" value="AMP-binding"/>
    <property type="match status" value="1"/>
</dbReference>
<dbReference type="PROSITE" id="PS00455">
    <property type="entry name" value="AMP_BINDING"/>
    <property type="match status" value="1"/>
</dbReference>
<dbReference type="Gene3D" id="3.30.300.30">
    <property type="match status" value="1"/>
</dbReference>
<evidence type="ECO:0000313" key="4">
    <source>
        <dbReference type="Proteomes" id="UP001500842"/>
    </source>
</evidence>
<feature type="domain" description="AMP-dependent synthetase/ligase" evidence="1">
    <location>
        <begin position="21"/>
        <end position="389"/>
    </location>
</feature>
<dbReference type="InterPro" id="IPR050237">
    <property type="entry name" value="ATP-dep_AMP-bd_enzyme"/>
</dbReference>
<dbReference type="InterPro" id="IPR020845">
    <property type="entry name" value="AMP-binding_CS"/>
</dbReference>
<dbReference type="InterPro" id="IPR000873">
    <property type="entry name" value="AMP-dep_synth/lig_dom"/>
</dbReference>
<proteinExistence type="predicted"/>
<dbReference type="Pfam" id="PF13193">
    <property type="entry name" value="AMP-binding_C"/>
    <property type="match status" value="1"/>
</dbReference>
<dbReference type="InterPro" id="IPR045851">
    <property type="entry name" value="AMP-bd_C_sf"/>
</dbReference>